<feature type="compositionally biased region" description="Basic and acidic residues" evidence="1">
    <location>
        <begin position="1"/>
        <end position="14"/>
    </location>
</feature>
<evidence type="ECO:0000256" key="1">
    <source>
        <dbReference type="SAM" id="MobiDB-lite"/>
    </source>
</evidence>
<feature type="compositionally biased region" description="Acidic residues" evidence="1">
    <location>
        <begin position="348"/>
        <end position="358"/>
    </location>
</feature>
<dbReference type="AlphaFoldDB" id="A0A9P6B3M0"/>
<reference evidence="2" key="1">
    <citation type="journal article" date="2020" name="Nat. Commun.">
        <title>Large-scale genome sequencing of mycorrhizal fungi provides insights into the early evolution of symbiotic traits.</title>
        <authorList>
            <person name="Miyauchi S."/>
            <person name="Kiss E."/>
            <person name="Kuo A."/>
            <person name="Drula E."/>
            <person name="Kohler A."/>
            <person name="Sanchez-Garcia M."/>
            <person name="Morin E."/>
            <person name="Andreopoulos B."/>
            <person name="Barry K.W."/>
            <person name="Bonito G."/>
            <person name="Buee M."/>
            <person name="Carver A."/>
            <person name="Chen C."/>
            <person name="Cichocki N."/>
            <person name="Clum A."/>
            <person name="Culley D."/>
            <person name="Crous P.W."/>
            <person name="Fauchery L."/>
            <person name="Girlanda M."/>
            <person name="Hayes R.D."/>
            <person name="Keri Z."/>
            <person name="LaButti K."/>
            <person name="Lipzen A."/>
            <person name="Lombard V."/>
            <person name="Magnuson J."/>
            <person name="Maillard F."/>
            <person name="Murat C."/>
            <person name="Nolan M."/>
            <person name="Ohm R.A."/>
            <person name="Pangilinan J."/>
            <person name="Pereira M.F."/>
            <person name="Perotto S."/>
            <person name="Peter M."/>
            <person name="Pfister S."/>
            <person name="Riley R."/>
            <person name="Sitrit Y."/>
            <person name="Stielow J.B."/>
            <person name="Szollosi G."/>
            <person name="Zifcakova L."/>
            <person name="Stursova M."/>
            <person name="Spatafora J.W."/>
            <person name="Tedersoo L."/>
            <person name="Vaario L.M."/>
            <person name="Yamada A."/>
            <person name="Yan M."/>
            <person name="Wang P."/>
            <person name="Xu J."/>
            <person name="Bruns T."/>
            <person name="Baldrian P."/>
            <person name="Vilgalys R."/>
            <person name="Dunand C."/>
            <person name="Henrissat B."/>
            <person name="Grigoriev I.V."/>
            <person name="Hibbett D."/>
            <person name="Nagy L.G."/>
            <person name="Martin F.M."/>
        </authorList>
    </citation>
    <scope>NUCLEOTIDE SEQUENCE</scope>
    <source>
        <strain evidence="2">UP504</strain>
    </source>
</reference>
<feature type="compositionally biased region" description="Polar residues" evidence="1">
    <location>
        <begin position="25"/>
        <end position="35"/>
    </location>
</feature>
<feature type="compositionally biased region" description="Polar residues" evidence="1">
    <location>
        <begin position="65"/>
        <end position="80"/>
    </location>
</feature>
<proteinExistence type="predicted"/>
<feature type="compositionally biased region" description="Basic and acidic residues" evidence="1">
    <location>
        <begin position="645"/>
        <end position="662"/>
    </location>
</feature>
<dbReference type="Proteomes" id="UP000886523">
    <property type="component" value="Unassembled WGS sequence"/>
</dbReference>
<accession>A0A9P6B3M0</accession>
<organism evidence="2 3">
    <name type="scientific">Hydnum rufescens UP504</name>
    <dbReference type="NCBI Taxonomy" id="1448309"/>
    <lineage>
        <taxon>Eukaryota</taxon>
        <taxon>Fungi</taxon>
        <taxon>Dikarya</taxon>
        <taxon>Basidiomycota</taxon>
        <taxon>Agaricomycotina</taxon>
        <taxon>Agaricomycetes</taxon>
        <taxon>Cantharellales</taxon>
        <taxon>Hydnaceae</taxon>
        <taxon>Hydnum</taxon>
    </lineage>
</organism>
<gene>
    <name evidence="2" type="ORF">BS47DRAFT_566225</name>
</gene>
<dbReference type="EMBL" id="MU128934">
    <property type="protein sequence ID" value="KAF9517061.1"/>
    <property type="molecule type" value="Genomic_DNA"/>
</dbReference>
<comment type="caution">
    <text evidence="2">The sequence shown here is derived from an EMBL/GenBank/DDBJ whole genome shotgun (WGS) entry which is preliminary data.</text>
</comment>
<feature type="compositionally biased region" description="Basic and acidic residues" evidence="1">
    <location>
        <begin position="127"/>
        <end position="140"/>
    </location>
</feature>
<feature type="compositionally biased region" description="Basic residues" evidence="1">
    <location>
        <begin position="383"/>
        <end position="398"/>
    </location>
</feature>
<feature type="compositionally biased region" description="Polar residues" evidence="1">
    <location>
        <begin position="631"/>
        <end position="644"/>
    </location>
</feature>
<feature type="compositionally biased region" description="Polar residues" evidence="1">
    <location>
        <begin position="141"/>
        <end position="153"/>
    </location>
</feature>
<feature type="region of interest" description="Disordered" evidence="1">
    <location>
        <begin position="1"/>
        <end position="407"/>
    </location>
</feature>
<feature type="region of interest" description="Disordered" evidence="1">
    <location>
        <begin position="700"/>
        <end position="729"/>
    </location>
</feature>
<sequence>MPRRTTDSEERDTNTEVLTQRKGQRPQSQHTQTTMAMDLATFHPLPSAPGIDGKISSTAKKRSRNNTMAASDPNFNSDSNSKPRKATTRPPPALSPDPEAASNARTQPRGKIRSKLPIPLTSKSFKGKHELSNLIDDTKTSDAASMTAGTDSPNPRARKVQRLSAEPPISSIDFTSQRKKSSRPSKSKSSAATSVFMNLGGRRLSTPLYMSPPNVDLTASPRPASPGDDPILLVGSELEHARRSSRNKSSRRTGVPRYPRPSSSKLGEDEDSTMVSHEDSSTAAVKVEDDVVSSEMNAFPSSRGPVESVPKEGLVSPVRPSVPPPAFHTNSPPRDNPGTSINSSFAMPDEDTTDDSYSADDLGFIGPEFTIPIRQGSPSPPTLHRRSFTKLGQRKPTPRRLVLDGEGDVSMMAKTIYYEHGEDQVEPPSPSPMSRRRVRKANLVDEEGPVDEFGEDGTGLRSPSPYPRILDGLDTSREEESVQADTSGDMGLDEKGFVEDLESDASGYVHDPTGFEVLREFSLDPPPEDVDLPPAITTEKNGPSFVFEEQSFEDSIQGVHQVPEFPDPSTASHVPAPRASTHASPSENNRCSESPPPAQDSVPVGSPVRKSPSQESDDECNGNGGHKEAPSQATTQRSTIPSQKVHQDFRDGEDTGDEDHSSYDFNDDSPVVEVSSTNPRAAARAAVILRMHHSYIVEDDDQLIPEGGPRRSRSRHRSNARDGSRSSRSCCVPFSLSGCWHRKHIHSLSARSSARSRARSSEQQLHYPPSHTQQTIRIPSTILVSGNARF</sequence>
<feature type="compositionally biased region" description="Acidic residues" evidence="1">
    <location>
        <begin position="444"/>
        <end position="455"/>
    </location>
</feature>
<feature type="compositionally biased region" description="Polar residues" evidence="1">
    <location>
        <begin position="581"/>
        <end position="592"/>
    </location>
</feature>
<feature type="compositionally biased region" description="Basic residues" evidence="1">
    <location>
        <begin position="177"/>
        <end position="186"/>
    </location>
</feature>
<feature type="region of interest" description="Disordered" evidence="1">
    <location>
        <begin position="419"/>
        <end position="493"/>
    </location>
</feature>
<protein>
    <submittedName>
        <fullName evidence="2">Uncharacterized protein</fullName>
    </submittedName>
</protein>
<name>A0A9P6B3M0_9AGAM</name>
<feature type="compositionally biased region" description="Polar residues" evidence="1">
    <location>
        <begin position="328"/>
        <end position="345"/>
    </location>
</feature>
<feature type="region of interest" description="Disordered" evidence="1">
    <location>
        <begin position="518"/>
        <end position="678"/>
    </location>
</feature>
<keyword evidence="3" id="KW-1185">Reference proteome</keyword>
<evidence type="ECO:0000313" key="3">
    <source>
        <dbReference type="Proteomes" id="UP000886523"/>
    </source>
</evidence>
<feature type="region of interest" description="Disordered" evidence="1">
    <location>
        <begin position="751"/>
        <end position="774"/>
    </location>
</feature>
<evidence type="ECO:0000313" key="2">
    <source>
        <dbReference type="EMBL" id="KAF9517061.1"/>
    </source>
</evidence>